<dbReference type="PROSITE" id="PS51085">
    <property type="entry name" value="2FE2S_FER_2"/>
    <property type="match status" value="1"/>
</dbReference>
<dbReference type="SUPFAM" id="SSF54292">
    <property type="entry name" value="2Fe-2S ferredoxin-like"/>
    <property type="match status" value="1"/>
</dbReference>
<dbReference type="GO" id="GO:0051537">
    <property type="term" value="F:2 iron, 2 sulfur cluster binding"/>
    <property type="evidence" value="ECO:0007669"/>
    <property type="project" value="UniProtKB-KW"/>
</dbReference>
<evidence type="ECO:0000259" key="3">
    <source>
        <dbReference type="PROSITE" id="PS51085"/>
    </source>
</evidence>
<comment type="caution">
    <text evidence="4">The sequence shown here is derived from an EMBL/GenBank/DDBJ whole genome shotgun (WGS) entry which is preliminary data.</text>
</comment>
<dbReference type="EMBL" id="JALLPB020000083">
    <property type="protein sequence ID" value="KAL3821808.1"/>
    <property type="molecule type" value="Genomic_DNA"/>
</dbReference>
<evidence type="ECO:0000313" key="5">
    <source>
        <dbReference type="Proteomes" id="UP001530377"/>
    </source>
</evidence>
<keyword evidence="1" id="KW-0408">Iron</keyword>
<keyword evidence="1" id="KW-0479">Metal-binding</keyword>
<dbReference type="CDD" id="cd00207">
    <property type="entry name" value="fer2"/>
    <property type="match status" value="1"/>
</dbReference>
<evidence type="ECO:0000256" key="1">
    <source>
        <dbReference type="ARBA" id="ARBA00022714"/>
    </source>
</evidence>
<protein>
    <recommendedName>
        <fullName evidence="3">2Fe-2S ferredoxin-type domain-containing protein</fullName>
    </recommendedName>
</protein>
<accession>A0ABD3SBM8</accession>
<dbReference type="Proteomes" id="UP001530377">
    <property type="component" value="Unassembled WGS sequence"/>
</dbReference>
<dbReference type="Gene3D" id="3.10.20.30">
    <property type="match status" value="1"/>
</dbReference>
<proteinExistence type="predicted"/>
<evidence type="ECO:0000256" key="2">
    <source>
        <dbReference type="ARBA" id="ARBA00023014"/>
    </source>
</evidence>
<dbReference type="InterPro" id="IPR012675">
    <property type="entry name" value="Beta-grasp_dom_sf"/>
</dbReference>
<sequence length="242" mass="26805">MTTAKPTPTLHRAKAMVLLLSLIGPSSLVAFSPSFLLLGHRGARGLIVSSRVSTSPDHVDDDVVVDDSEGYPVRILHQGHSATIFVHRDETILHALERQSLFSSNRRRAIDDDDTGGDLALSHIPHDCRRGNCLTCSSRSIRGCDRRHVYANVNNGLSATVASVLDESGIVLTCCSYVTGPGVILELDTNDDAWDMVHRRRICDNPDTAMLAMEARARLLRRLDERDVGGWKRKLERTWESK</sequence>
<keyword evidence="1" id="KW-0001">2Fe-2S</keyword>
<organism evidence="4 5">
    <name type="scientific">Cyclostephanos tholiformis</name>
    <dbReference type="NCBI Taxonomy" id="382380"/>
    <lineage>
        <taxon>Eukaryota</taxon>
        <taxon>Sar</taxon>
        <taxon>Stramenopiles</taxon>
        <taxon>Ochrophyta</taxon>
        <taxon>Bacillariophyta</taxon>
        <taxon>Coscinodiscophyceae</taxon>
        <taxon>Thalassiosirophycidae</taxon>
        <taxon>Stephanodiscales</taxon>
        <taxon>Stephanodiscaceae</taxon>
        <taxon>Cyclostephanos</taxon>
    </lineage>
</organism>
<dbReference type="InterPro" id="IPR036010">
    <property type="entry name" value="2Fe-2S_ferredoxin-like_sf"/>
</dbReference>
<keyword evidence="5" id="KW-1185">Reference proteome</keyword>
<reference evidence="4 5" key="1">
    <citation type="submission" date="2024-10" db="EMBL/GenBank/DDBJ databases">
        <title>Updated reference genomes for cyclostephanoid diatoms.</title>
        <authorList>
            <person name="Roberts W.R."/>
            <person name="Alverson A.J."/>
        </authorList>
    </citation>
    <scope>NUCLEOTIDE SEQUENCE [LARGE SCALE GENOMIC DNA]</scope>
    <source>
        <strain evidence="4 5">AJA228-03</strain>
    </source>
</reference>
<feature type="domain" description="2Fe-2S ferredoxin-type" evidence="3">
    <location>
        <begin position="71"/>
        <end position="191"/>
    </location>
</feature>
<keyword evidence="2" id="KW-0411">Iron-sulfur</keyword>
<dbReference type="InterPro" id="IPR001041">
    <property type="entry name" value="2Fe-2S_ferredoxin-type"/>
</dbReference>
<gene>
    <name evidence="4" type="ORF">ACHAXA_003310</name>
</gene>
<evidence type="ECO:0000313" key="4">
    <source>
        <dbReference type="EMBL" id="KAL3821808.1"/>
    </source>
</evidence>
<name>A0ABD3SBM8_9STRA</name>
<dbReference type="AlphaFoldDB" id="A0ABD3SBM8"/>